<comment type="caution">
    <text evidence="3">The sequence shown here is derived from an EMBL/GenBank/DDBJ whole genome shotgun (WGS) entry which is preliminary data.</text>
</comment>
<dbReference type="EMBL" id="WIGN01000143">
    <property type="protein sequence ID" value="KAF6807163.1"/>
    <property type="molecule type" value="Genomic_DNA"/>
</dbReference>
<keyword evidence="4" id="KW-1185">Reference proteome</keyword>
<accession>A0A8H6J6E9</accession>
<gene>
    <name evidence="3" type="ORF">CSOJ01_08351</name>
</gene>
<protein>
    <submittedName>
        <fullName evidence="3">Uncharacterized protein</fullName>
    </submittedName>
</protein>
<proteinExistence type="predicted"/>
<evidence type="ECO:0000313" key="4">
    <source>
        <dbReference type="Proteomes" id="UP000652219"/>
    </source>
</evidence>
<name>A0A8H6J6E9_9PEZI</name>
<evidence type="ECO:0000313" key="3">
    <source>
        <dbReference type="EMBL" id="KAF6807163.1"/>
    </source>
</evidence>
<feature type="compositionally biased region" description="Acidic residues" evidence="1">
    <location>
        <begin position="57"/>
        <end position="66"/>
    </location>
</feature>
<dbReference type="Proteomes" id="UP000652219">
    <property type="component" value="Unassembled WGS sequence"/>
</dbReference>
<dbReference type="AlphaFoldDB" id="A0A8H6J6E9"/>
<reference evidence="3 4" key="1">
    <citation type="journal article" date="2020" name="Phytopathology">
        <title>Genome Sequence Resources of Colletotrichum truncatum, C. plurivorum, C. musicola, and C. sojae: Four Species Pathogenic to Soybean (Glycine max).</title>
        <authorList>
            <person name="Rogerio F."/>
            <person name="Boufleur T.R."/>
            <person name="Ciampi-Guillardi M."/>
            <person name="Sukno S.A."/>
            <person name="Thon M.R."/>
            <person name="Massola Junior N.S."/>
            <person name="Baroncelli R."/>
        </authorList>
    </citation>
    <scope>NUCLEOTIDE SEQUENCE [LARGE SCALE GENOMIC DNA]</scope>
    <source>
        <strain evidence="3 4">LFN0009</strain>
    </source>
</reference>
<feature type="compositionally biased region" description="Basic residues" evidence="1">
    <location>
        <begin position="71"/>
        <end position="83"/>
    </location>
</feature>
<feature type="signal peptide" evidence="2">
    <location>
        <begin position="1"/>
        <end position="18"/>
    </location>
</feature>
<feature type="chain" id="PRO_5034864968" evidence="2">
    <location>
        <begin position="19"/>
        <end position="83"/>
    </location>
</feature>
<feature type="region of interest" description="Disordered" evidence="1">
    <location>
        <begin position="40"/>
        <end position="83"/>
    </location>
</feature>
<evidence type="ECO:0000256" key="2">
    <source>
        <dbReference type="SAM" id="SignalP"/>
    </source>
</evidence>
<keyword evidence="2" id="KW-0732">Signal</keyword>
<evidence type="ECO:0000256" key="1">
    <source>
        <dbReference type="SAM" id="MobiDB-lite"/>
    </source>
</evidence>
<organism evidence="3 4">
    <name type="scientific">Colletotrichum sojae</name>
    <dbReference type="NCBI Taxonomy" id="2175907"/>
    <lineage>
        <taxon>Eukaryota</taxon>
        <taxon>Fungi</taxon>
        <taxon>Dikarya</taxon>
        <taxon>Ascomycota</taxon>
        <taxon>Pezizomycotina</taxon>
        <taxon>Sordariomycetes</taxon>
        <taxon>Hypocreomycetidae</taxon>
        <taxon>Glomerellales</taxon>
        <taxon>Glomerellaceae</taxon>
        <taxon>Colletotrichum</taxon>
        <taxon>Colletotrichum orchidearum species complex</taxon>
    </lineage>
</organism>
<sequence>MRLSSILFVTSLVSSGLALSIDTSILKSLHLRADTEARAIAPSDMINPPVKPRECEEPAEPEEPSEEERRKGKKRPSRPSRPC</sequence>